<dbReference type="Proteomes" id="UP000761574">
    <property type="component" value="Unassembled WGS sequence"/>
</dbReference>
<reference evidence="1 2" key="1">
    <citation type="submission" date="2021-05" db="EMBL/GenBank/DDBJ databases">
        <title>Molecular characterization for Shewanella algae harboring chromosomal blaOXA-55-like strains isolated from clinical and environment sample.</title>
        <authorList>
            <person name="Ohama Y."/>
            <person name="Aoki K."/>
            <person name="Harada S."/>
            <person name="Moriya K."/>
            <person name="Ishii Y."/>
            <person name="Tateda K."/>
        </authorList>
    </citation>
    <scope>NUCLEOTIDE SEQUENCE [LARGE SCALE GENOMIC DNA]</scope>
    <source>
        <strain evidence="1 2">LMG 23746</strain>
    </source>
</reference>
<proteinExistence type="predicted"/>
<gene>
    <name evidence="1" type="ORF">TUM4630_34000</name>
</gene>
<sequence>MPQFYIERNLGKKAADIFMQVGFSDDHTRTIAQVEAGAYQVGAVNYKVWQSAVENGQVDTDKARVIWESPSYPDYQWTLRVGVDETYGAGFGQKVKMALHNMNQPDLLASFPRQAFVTAGNEDDEAIATVALAIGLLDLGHADNRRTVAKLWQ</sequence>
<name>A0ABQ4NT26_9GAMM</name>
<keyword evidence="2" id="KW-1185">Reference proteome</keyword>
<evidence type="ECO:0000313" key="1">
    <source>
        <dbReference type="EMBL" id="GIU02415.1"/>
    </source>
</evidence>
<evidence type="ECO:0000313" key="2">
    <source>
        <dbReference type="Proteomes" id="UP000761574"/>
    </source>
</evidence>
<comment type="caution">
    <text evidence="1">The sequence shown here is derived from an EMBL/GenBank/DDBJ whole genome shotgun (WGS) entry which is preliminary data.</text>
</comment>
<accession>A0ABQ4NT26</accession>
<evidence type="ECO:0008006" key="3">
    <source>
        <dbReference type="Google" id="ProtNLM"/>
    </source>
</evidence>
<protein>
    <recommendedName>
        <fullName evidence="3">Phage protein</fullName>
    </recommendedName>
</protein>
<dbReference type="EMBL" id="BPFB01000064">
    <property type="protein sequence ID" value="GIU02415.1"/>
    <property type="molecule type" value="Genomic_DNA"/>
</dbReference>
<dbReference type="Pfam" id="PF12974">
    <property type="entry name" value="Phosphonate-bd"/>
    <property type="match status" value="1"/>
</dbReference>
<dbReference type="Gene3D" id="3.40.190.10">
    <property type="entry name" value="Periplasmic binding protein-like II"/>
    <property type="match status" value="1"/>
</dbReference>
<organism evidence="1 2">
    <name type="scientific">Shewanella algidipiscicola</name>
    <dbReference type="NCBI Taxonomy" id="614070"/>
    <lineage>
        <taxon>Bacteria</taxon>
        <taxon>Pseudomonadati</taxon>
        <taxon>Pseudomonadota</taxon>
        <taxon>Gammaproteobacteria</taxon>
        <taxon>Alteromonadales</taxon>
        <taxon>Shewanellaceae</taxon>
        <taxon>Shewanella</taxon>
    </lineage>
</organism>